<evidence type="ECO:0000259" key="16">
    <source>
        <dbReference type="Pfam" id="PF01058"/>
    </source>
</evidence>
<evidence type="ECO:0000256" key="6">
    <source>
        <dbReference type="ARBA" id="ARBA00012082"/>
    </source>
</evidence>
<dbReference type="NCBIfam" id="TIGR00391">
    <property type="entry name" value="hydA"/>
    <property type="match status" value="1"/>
</dbReference>
<organism evidence="18 19">
    <name type="scientific">Halochromatium glycolicum</name>
    <dbReference type="NCBI Taxonomy" id="85075"/>
    <lineage>
        <taxon>Bacteria</taxon>
        <taxon>Pseudomonadati</taxon>
        <taxon>Pseudomonadota</taxon>
        <taxon>Gammaproteobacteria</taxon>
        <taxon>Chromatiales</taxon>
        <taxon>Chromatiaceae</taxon>
        <taxon>Halochromatium</taxon>
    </lineage>
</organism>
<evidence type="ECO:0000313" key="18">
    <source>
        <dbReference type="EMBL" id="MBK1706958.1"/>
    </source>
</evidence>
<dbReference type="Pfam" id="PF01058">
    <property type="entry name" value="Oxidored_q6"/>
    <property type="match status" value="1"/>
</dbReference>
<keyword evidence="9" id="KW-0732">Signal</keyword>
<dbReference type="GO" id="GO:0051538">
    <property type="term" value="F:3 iron, 4 sulfur cluster binding"/>
    <property type="evidence" value="ECO:0007669"/>
    <property type="project" value="UniProtKB-KW"/>
</dbReference>
<evidence type="ECO:0000256" key="7">
    <source>
        <dbReference type="ARBA" id="ARBA00022485"/>
    </source>
</evidence>
<comment type="catalytic activity">
    <reaction evidence="14">
        <text>H2 + A = AH2</text>
        <dbReference type="Rhea" id="RHEA:12116"/>
        <dbReference type="ChEBI" id="CHEBI:13193"/>
        <dbReference type="ChEBI" id="CHEBI:17499"/>
        <dbReference type="ChEBI" id="CHEBI:18276"/>
        <dbReference type="EC" id="1.12.99.6"/>
    </reaction>
</comment>
<feature type="binding site" evidence="15">
    <location>
        <position position="258"/>
    </location>
    <ligand>
        <name>[4Fe-4S] cluster</name>
        <dbReference type="ChEBI" id="CHEBI:49883"/>
        <label>2</label>
    </ligand>
</feature>
<feature type="binding site" evidence="15">
    <location>
        <position position="233"/>
    </location>
    <ligand>
        <name>[4Fe-4S] cluster</name>
        <dbReference type="ChEBI" id="CHEBI:49883"/>
        <label>2</label>
    </ligand>
</feature>
<evidence type="ECO:0000256" key="15">
    <source>
        <dbReference type="PIRSR" id="PIRSR000310-1"/>
    </source>
</evidence>
<evidence type="ECO:0000256" key="11">
    <source>
        <dbReference type="ARBA" id="ARBA00023004"/>
    </source>
</evidence>
<dbReference type="EMBL" id="NRSJ01000057">
    <property type="protein sequence ID" value="MBK1706958.1"/>
    <property type="molecule type" value="Genomic_DNA"/>
</dbReference>
<evidence type="ECO:0000256" key="10">
    <source>
        <dbReference type="ARBA" id="ARBA00023002"/>
    </source>
</evidence>
<evidence type="ECO:0000313" key="19">
    <source>
        <dbReference type="Proteomes" id="UP001296776"/>
    </source>
</evidence>
<feature type="binding site" evidence="15">
    <location>
        <position position="230"/>
    </location>
    <ligand>
        <name>[4Fe-4S] cluster</name>
        <dbReference type="ChEBI" id="CHEBI:49883"/>
        <label>2</label>
    </ligand>
</feature>
<keyword evidence="19" id="KW-1185">Reference proteome</keyword>
<evidence type="ECO:0000256" key="5">
    <source>
        <dbReference type="ARBA" id="ARBA00011771"/>
    </source>
</evidence>
<comment type="subcellular location">
    <subcellularLocation>
        <location evidence="3">Cell envelope</location>
    </subcellularLocation>
</comment>
<dbReference type="GO" id="GO:0030313">
    <property type="term" value="C:cell envelope"/>
    <property type="evidence" value="ECO:0007669"/>
    <property type="project" value="UniProtKB-SubCell"/>
</dbReference>
<evidence type="ECO:0000256" key="9">
    <source>
        <dbReference type="ARBA" id="ARBA00022729"/>
    </source>
</evidence>
<keyword evidence="12 15" id="KW-0411">Iron-sulfur</keyword>
<dbReference type="SUPFAM" id="SSF56770">
    <property type="entry name" value="HydA/Nqo6-like"/>
    <property type="match status" value="1"/>
</dbReference>
<sequence>MPSEPTLGGLLHSQGVSRRAFLKFCSTTASLMALPAGIAPAMAEALASARRPSVIWLSFQECTGCTEALTRSHAPTIENLLFNFVSLDYHHTLQAAAGDAAERALEEAMHANKGKYLVLVDGSIPLMEYCSTVAGHSNKESLEHVCADAAAVINIGTCSAYGGIPMAKPNPTNAVATGDIIKDKPIVNVPGCPPMPLAITGVIAQYLTMGKLPELDHLGRPVAFFGENIHDRCYRRPFYDRGEFAETFDDEGARKGWCLYKLGCKAPIAYNACAHVKWNNSVSFPIQSGHGCIGCSEPRFWDMGGVYDSVAKGNFGDGAKLGAAAIAGAAAGASAAYLARRKKTEIAEGAHGDE</sequence>
<dbReference type="GO" id="GO:0044569">
    <property type="term" value="C:[Ni-Fe] hydrogenase complex"/>
    <property type="evidence" value="ECO:0007669"/>
    <property type="project" value="TreeGrafter"/>
</dbReference>
<feature type="binding site" evidence="15">
    <location>
        <position position="65"/>
    </location>
    <ligand>
        <name>[4Fe-4S] cluster</name>
        <dbReference type="ChEBI" id="CHEBI:49883"/>
        <label>1</label>
    </ligand>
</feature>
<evidence type="ECO:0000256" key="2">
    <source>
        <dbReference type="ARBA" id="ARBA00001966"/>
    </source>
</evidence>
<name>A0AAJ0U7X0_9GAMM</name>
<feature type="binding site" evidence="15">
    <location>
        <position position="62"/>
    </location>
    <ligand>
        <name>[4Fe-4S] cluster</name>
        <dbReference type="ChEBI" id="CHEBI:49883"/>
        <label>1</label>
    </ligand>
</feature>
<dbReference type="Proteomes" id="UP001296776">
    <property type="component" value="Unassembled WGS sequence"/>
</dbReference>
<comment type="cofactor">
    <cofactor evidence="1">
        <name>[3Fe-4S] cluster</name>
        <dbReference type="ChEBI" id="CHEBI:21137"/>
    </cofactor>
</comment>
<dbReference type="GO" id="GO:0046872">
    <property type="term" value="F:metal ion binding"/>
    <property type="evidence" value="ECO:0007669"/>
    <property type="project" value="UniProtKB-KW"/>
</dbReference>
<dbReference type="GO" id="GO:0009061">
    <property type="term" value="P:anaerobic respiration"/>
    <property type="evidence" value="ECO:0007669"/>
    <property type="project" value="TreeGrafter"/>
</dbReference>
<dbReference type="PRINTS" id="PR00614">
    <property type="entry name" value="NIHGNASESMLL"/>
</dbReference>
<proteinExistence type="inferred from homology"/>
<comment type="subunit">
    <text evidence="5">Heterodimer of a large and a small subunit.</text>
</comment>
<evidence type="ECO:0000256" key="12">
    <source>
        <dbReference type="ARBA" id="ARBA00023014"/>
    </source>
</evidence>
<dbReference type="PANTHER" id="PTHR30013">
    <property type="entry name" value="NIFE / NIFESE HYDROGENASE SMALL SUBUNIT FAMILY MEMBER"/>
    <property type="match status" value="1"/>
</dbReference>
<accession>A0AAJ0U7X0</accession>
<dbReference type="GO" id="GO:0009055">
    <property type="term" value="F:electron transfer activity"/>
    <property type="evidence" value="ECO:0007669"/>
    <property type="project" value="TreeGrafter"/>
</dbReference>
<comment type="caution">
    <text evidence="18">The sequence shown here is derived from an EMBL/GenBank/DDBJ whole genome shotgun (WGS) entry which is preliminary data.</text>
</comment>
<keyword evidence="7 15" id="KW-0004">4Fe-4S</keyword>
<dbReference type="Gene3D" id="3.40.50.700">
    <property type="entry name" value="NADH:ubiquinone oxidoreductase-like, 20kDa subunit"/>
    <property type="match status" value="1"/>
</dbReference>
<feature type="domain" description="NADH:ubiquinone oxidoreductase-like 20kDa subunit" evidence="16">
    <location>
        <begin position="62"/>
        <end position="205"/>
    </location>
</feature>
<feature type="binding site" evidence="15">
    <location>
        <position position="192"/>
    </location>
    <ligand>
        <name>[4Fe-4S] cluster</name>
        <dbReference type="ChEBI" id="CHEBI:49883"/>
        <label>1</label>
    </ligand>
</feature>
<dbReference type="InterPro" id="IPR006137">
    <property type="entry name" value="NADH_UbQ_OxRdtase-like_20kDa"/>
</dbReference>
<comment type="cofactor">
    <cofactor evidence="2">
        <name>[4Fe-4S] cluster</name>
        <dbReference type="ChEBI" id="CHEBI:49883"/>
    </cofactor>
</comment>
<dbReference type="InterPro" id="IPR001821">
    <property type="entry name" value="NiFe_hydrogenase_ssu"/>
</dbReference>
<dbReference type="GO" id="GO:0051539">
    <property type="term" value="F:4 iron, 4 sulfur cluster binding"/>
    <property type="evidence" value="ECO:0007669"/>
    <property type="project" value="UniProtKB-KW"/>
</dbReference>
<feature type="domain" description="Cytochrome-c3 hydrogenase C-terminal" evidence="17">
    <location>
        <begin position="225"/>
        <end position="303"/>
    </location>
</feature>
<reference evidence="18" key="1">
    <citation type="submission" date="2017-08" db="EMBL/GenBank/DDBJ databases">
        <authorList>
            <person name="Imhoff J.F."/>
            <person name="Rahn T."/>
            <person name="Kuenzel S."/>
            <person name="Neulinger S.C."/>
        </authorList>
    </citation>
    <scope>NUCLEOTIDE SEQUENCE</scope>
    <source>
        <strain evidence="18">DSM 11080</strain>
    </source>
</reference>
<dbReference type="GO" id="GO:0009375">
    <property type="term" value="C:ferredoxin hydrogenase complex"/>
    <property type="evidence" value="ECO:0007669"/>
    <property type="project" value="InterPro"/>
</dbReference>
<dbReference type="GO" id="GO:0008901">
    <property type="term" value="F:ferredoxin hydrogenase activity"/>
    <property type="evidence" value="ECO:0007669"/>
    <property type="project" value="InterPro"/>
</dbReference>
<dbReference type="GO" id="GO:0016020">
    <property type="term" value="C:membrane"/>
    <property type="evidence" value="ECO:0007669"/>
    <property type="project" value="TreeGrafter"/>
</dbReference>
<dbReference type="Pfam" id="PF14720">
    <property type="entry name" value="NiFe_hyd_SSU_C"/>
    <property type="match status" value="1"/>
</dbReference>
<dbReference type="AlphaFoldDB" id="A0AAJ0U7X0"/>
<dbReference type="Gene3D" id="4.10.480.10">
    <property type="entry name" value="Cytochrome-c3 hydrogenase, C-terminal domain"/>
    <property type="match status" value="1"/>
</dbReference>
<dbReference type="PROSITE" id="PS51318">
    <property type="entry name" value="TAT"/>
    <property type="match status" value="1"/>
</dbReference>
<evidence type="ECO:0000256" key="1">
    <source>
        <dbReference type="ARBA" id="ARBA00001927"/>
    </source>
</evidence>
<gene>
    <name evidence="18" type="ORF">CKO40_21050</name>
</gene>
<feature type="binding site" evidence="15">
    <location>
        <position position="292"/>
    </location>
    <ligand>
        <name>[3Fe-4S] cluster</name>
        <dbReference type="ChEBI" id="CHEBI:21137"/>
    </ligand>
</feature>
<comment type="similarity">
    <text evidence="4">Belongs to the [NiFe]/[NiFeSe] hydrogenase small subunit family.</text>
</comment>
<dbReference type="EC" id="1.12.99.6" evidence="6"/>
<dbReference type="PIRSF" id="PIRSF000310">
    <property type="entry name" value="NiFe_hyd_ssu"/>
    <property type="match status" value="1"/>
</dbReference>
<dbReference type="InterPro" id="IPR037024">
    <property type="entry name" value="NiFe_Hase_small_N_sf"/>
</dbReference>
<dbReference type="PANTHER" id="PTHR30013:SF7">
    <property type="entry name" value="HYDROGENASE-2 SMALL CHAIN"/>
    <property type="match status" value="1"/>
</dbReference>
<evidence type="ECO:0000256" key="4">
    <source>
        <dbReference type="ARBA" id="ARBA00006605"/>
    </source>
</evidence>
<feature type="binding site" evidence="15">
    <location>
        <position position="158"/>
    </location>
    <ligand>
        <name>[4Fe-4S] cluster</name>
        <dbReference type="ChEBI" id="CHEBI:49883"/>
        <label>1</label>
    </ligand>
</feature>
<evidence type="ECO:0000259" key="17">
    <source>
        <dbReference type="Pfam" id="PF14720"/>
    </source>
</evidence>
<dbReference type="GO" id="GO:0033748">
    <property type="term" value="F:hydrogenase (acceptor) activity"/>
    <property type="evidence" value="ECO:0007669"/>
    <property type="project" value="UniProtKB-EC"/>
</dbReference>
<evidence type="ECO:0000256" key="3">
    <source>
        <dbReference type="ARBA" id="ARBA00004196"/>
    </source>
</evidence>
<feature type="binding site" evidence="15">
    <location>
        <position position="273"/>
    </location>
    <ligand>
        <name>[3Fe-4S] cluster</name>
        <dbReference type="ChEBI" id="CHEBI:21137"/>
    </ligand>
</feature>
<feature type="binding site" evidence="15">
    <location>
        <position position="295"/>
    </location>
    <ligand>
        <name>[3Fe-4S] cluster</name>
        <dbReference type="ChEBI" id="CHEBI:21137"/>
    </ligand>
</feature>
<dbReference type="InterPro" id="IPR037148">
    <property type="entry name" value="NiFe-Hase_small_C_sf"/>
</dbReference>
<evidence type="ECO:0000256" key="13">
    <source>
        <dbReference type="ARBA" id="ARBA00023291"/>
    </source>
</evidence>
<keyword evidence="8 15" id="KW-0479">Metal-binding</keyword>
<feature type="binding site" evidence="15">
    <location>
        <position position="264"/>
    </location>
    <ligand>
        <name>[4Fe-4S] cluster</name>
        <dbReference type="ChEBI" id="CHEBI:49883"/>
        <label>2</label>
    </ligand>
</feature>
<keyword evidence="11 15" id="KW-0408">Iron</keyword>
<evidence type="ECO:0000256" key="14">
    <source>
        <dbReference type="ARBA" id="ARBA00048757"/>
    </source>
</evidence>
<evidence type="ECO:0000256" key="8">
    <source>
        <dbReference type="ARBA" id="ARBA00022723"/>
    </source>
</evidence>
<dbReference type="RefSeq" id="WP_200348431.1">
    <property type="nucleotide sequence ID" value="NZ_NRSJ01000057.1"/>
</dbReference>
<keyword evidence="10" id="KW-0560">Oxidoreductase</keyword>
<keyword evidence="13 15" id="KW-0003">3Fe-4S</keyword>
<protein>
    <recommendedName>
        <fullName evidence="6">hydrogenase (acceptor)</fullName>
        <ecNumber evidence="6">1.12.99.6</ecNumber>
    </recommendedName>
</protein>
<dbReference type="InterPro" id="IPR027394">
    <property type="entry name" value="Cytochrome-c3_hydrogenase_C"/>
</dbReference>
<dbReference type="InterPro" id="IPR006311">
    <property type="entry name" value="TAT_signal"/>
</dbReference>
<reference evidence="18" key="2">
    <citation type="journal article" date="2020" name="Microorganisms">
        <title>Osmotic Adaptation and Compatible Solute Biosynthesis of Phototrophic Bacteria as Revealed from Genome Analyses.</title>
        <authorList>
            <person name="Imhoff J.F."/>
            <person name="Rahn T."/>
            <person name="Kunzel S."/>
            <person name="Keller A."/>
            <person name="Neulinger S.C."/>
        </authorList>
    </citation>
    <scope>NUCLEOTIDE SEQUENCE</scope>
    <source>
        <strain evidence="18">DSM 11080</strain>
    </source>
</reference>